<evidence type="ECO:0000313" key="2">
    <source>
        <dbReference type="Proteomes" id="UP000572754"/>
    </source>
</evidence>
<dbReference type="AlphaFoldDB" id="A0A8H5WTR7"/>
<proteinExistence type="predicted"/>
<keyword evidence="2" id="KW-1185">Reference proteome</keyword>
<comment type="caution">
    <text evidence="1">The sequence shown here is derived from an EMBL/GenBank/DDBJ whole genome shotgun (WGS) entry which is preliminary data.</text>
</comment>
<name>A0A8H5WTR7_FUSCI</name>
<dbReference type="EMBL" id="JAAQPE010000285">
    <property type="protein sequence ID" value="KAF5671851.1"/>
    <property type="molecule type" value="Genomic_DNA"/>
</dbReference>
<reference evidence="2" key="1">
    <citation type="journal article" date="2020" name="BMC Genomics">
        <title>Correction to: Identification and distribution of gene clusters required for synthesis of sphingolipid metabolism inhibitors in diverse species of the filamentous fungus Fusarium.</title>
        <authorList>
            <person name="Kim H.S."/>
            <person name="Lohmar J.M."/>
            <person name="Busman M."/>
            <person name="Brown D.W."/>
            <person name="Naumann T.A."/>
            <person name="Divon H.H."/>
            <person name="Lysoe E."/>
            <person name="Uhlig S."/>
            <person name="Proctor R.H."/>
        </authorList>
    </citation>
    <scope>NUCLEOTIDE SEQUENCE [LARGE SCALE GENOMIC DNA]</scope>
    <source>
        <strain evidence="2">NRRL 25331</strain>
    </source>
</reference>
<organism evidence="1 2">
    <name type="scientific">Fusarium circinatum</name>
    <name type="common">Pitch canker fungus</name>
    <name type="synonym">Gibberella circinata</name>
    <dbReference type="NCBI Taxonomy" id="48490"/>
    <lineage>
        <taxon>Eukaryota</taxon>
        <taxon>Fungi</taxon>
        <taxon>Dikarya</taxon>
        <taxon>Ascomycota</taxon>
        <taxon>Pezizomycotina</taxon>
        <taxon>Sordariomycetes</taxon>
        <taxon>Hypocreomycetidae</taxon>
        <taxon>Hypocreales</taxon>
        <taxon>Nectriaceae</taxon>
        <taxon>Fusarium</taxon>
        <taxon>Fusarium fujikuroi species complex</taxon>
    </lineage>
</organism>
<reference evidence="1 2" key="2">
    <citation type="submission" date="2020-05" db="EMBL/GenBank/DDBJ databases">
        <title>Identification and distribution of gene clusters putatively required for synthesis of sphingolipid metabolism inhibitors in phylogenetically diverse species of the filamentous fungus Fusarium.</title>
        <authorList>
            <person name="Kim H.-S."/>
            <person name="Busman M."/>
            <person name="Brown D.W."/>
            <person name="Divon H."/>
            <person name="Uhlig S."/>
            <person name="Proctor R.H."/>
        </authorList>
    </citation>
    <scope>NUCLEOTIDE SEQUENCE [LARGE SCALE GENOMIC DNA]</scope>
    <source>
        <strain evidence="1 2">NRRL 25331</strain>
    </source>
</reference>
<dbReference type="Proteomes" id="UP000572754">
    <property type="component" value="Unassembled WGS sequence"/>
</dbReference>
<accession>A0A8H5WTR7</accession>
<protein>
    <submittedName>
        <fullName evidence="1">Uncharacterized protein</fullName>
    </submittedName>
</protein>
<evidence type="ECO:0000313" key="1">
    <source>
        <dbReference type="EMBL" id="KAF5671851.1"/>
    </source>
</evidence>
<gene>
    <name evidence="1" type="ORF">FCIRC_8596</name>
</gene>
<sequence length="582" mass="65916">MTRPMLETLKKSSADGYLKARATVSQKLEHARWSVIIPGLLNVWLKTKHIKTRFWNAAAARPELDGMDLIDWVVGAFAGLARSNDLLMGDNTHFKDIYAENTRKYILDCRYHYQLMCVWASWELATGRERRASSSQSVGSIESDQSYFTQVLHQRVQEHAESGNDTTEFDILLRSTLIRETPQVEPSQTRQRRGRLGLKLDHEKTSWLTDALRPNVHAGNHLLNFFEEYAGLANIDTLVGESEHKWFKLTVYQTNLKDCERVLLGVKVDMQLVCRLLVLGAFDDEYPALAEQIKRIWKICPTLFERILSRSDQRVAIDESELESEDFVADDETHFSTAVSGRLHRTVIARTLHAANENNLLPVSSQQMTTTFKRFIRAAYAEDYQIPNIYTLGRSVTKTKAPLEANSIALANPDAQSKLDSIFKSNLTGTFNLISNHAGAAKTAATSISQILSVNWAKNAQLSKTASGRKVRDGLINIQKSFRNDLKGPLDNLIKANKAVEDILIQLPLRKKRLEFSSGGVSYNRWINAQMPVPCKKEKTYSQTIGGFSASMPYEEVQACEFGPQKVSFIRTVIPYMKYRFV</sequence>